<dbReference type="Pfam" id="PF00742">
    <property type="entry name" value="Homoserine_dh"/>
    <property type="match status" value="1"/>
</dbReference>
<feature type="binding site" evidence="15">
    <location>
        <position position="89"/>
    </location>
    <ligand>
        <name>NADPH</name>
        <dbReference type="ChEBI" id="CHEBI:57783"/>
    </ligand>
</feature>
<evidence type="ECO:0000256" key="12">
    <source>
        <dbReference type="ARBA" id="ARBA00048841"/>
    </source>
</evidence>
<dbReference type="AlphaFoldDB" id="A0A137NWZ1"/>
<dbReference type="GO" id="GO:0070403">
    <property type="term" value="F:NAD+ binding"/>
    <property type="evidence" value="ECO:0007669"/>
    <property type="project" value="EnsemblFungi"/>
</dbReference>
<keyword evidence="9 15" id="KW-0521">NADP</keyword>
<dbReference type="SUPFAM" id="SSF55347">
    <property type="entry name" value="Glyceraldehyde-3-phosphate dehydrogenase-like, C-terminal domain"/>
    <property type="match status" value="1"/>
</dbReference>
<evidence type="ECO:0000256" key="1">
    <source>
        <dbReference type="ARBA" id="ARBA00001920"/>
    </source>
</evidence>
<dbReference type="Gene3D" id="3.40.50.720">
    <property type="entry name" value="NAD(P)-binding Rossmann-like Domain"/>
    <property type="match status" value="1"/>
</dbReference>
<comment type="catalytic activity">
    <reaction evidence="12">
        <text>L-homoserine + NADP(+) = L-aspartate 4-semialdehyde + NADPH + H(+)</text>
        <dbReference type="Rhea" id="RHEA:15761"/>
        <dbReference type="ChEBI" id="CHEBI:15378"/>
        <dbReference type="ChEBI" id="CHEBI:57476"/>
        <dbReference type="ChEBI" id="CHEBI:57783"/>
        <dbReference type="ChEBI" id="CHEBI:58349"/>
        <dbReference type="ChEBI" id="CHEBI:537519"/>
        <dbReference type="EC" id="1.1.1.3"/>
    </reaction>
    <physiologicalReaction direction="right-to-left" evidence="12">
        <dbReference type="Rhea" id="RHEA:15763"/>
    </physiologicalReaction>
</comment>
<dbReference type="PANTHER" id="PTHR43070">
    <property type="match status" value="1"/>
</dbReference>
<sequence length="357" mass="38838">MLNIGLVGVGLVGKAFVKEIFRKDNPFQTQAPFKLVGLINSRKQAFSPQGFSSDSQAFQELESGNSASLESFIKEFEGLEGNKVIVDCTSNQDVAEKYPSWLSKKFNIVTPNKKPFSSDLKLFKEIFQTAKDNGVNVGYESTVGAGLPVIRTLSHLVNSGDKADKIEGIFSGTLSHLFNTYSSLSNRQAQSFAQIVKKAQEDGYTEPDPRDDLSGMDVARKLVILARTAGWDLSLEQVQIDNLVPEALQSVATSQEFLERLPEFDAHFSKLNEDALNNNQVLRYVGQVDSTGAASVKLSGYDAAHPFASLTLNNNIASFKTAHFPSPLIIQGAGAGDLVTVFGILADLLTISKIVEH</sequence>
<dbReference type="OrthoDB" id="67851at2759"/>
<dbReference type="Gene3D" id="3.30.360.10">
    <property type="entry name" value="Dihydrodipicolinate Reductase, domain 2"/>
    <property type="match status" value="1"/>
</dbReference>
<dbReference type="SUPFAM" id="SSF51735">
    <property type="entry name" value="NAD(P)-binding Rossmann-fold domains"/>
    <property type="match status" value="1"/>
</dbReference>
<keyword evidence="10 16" id="KW-0560">Oxidoreductase</keyword>
<comment type="pathway">
    <text evidence="3 16">Amino-acid biosynthesis; L-methionine biosynthesis via de novo pathway; L-homoserine from L-aspartate: step 3/3.</text>
</comment>
<evidence type="ECO:0000256" key="17">
    <source>
        <dbReference type="RuleBase" id="RU004171"/>
    </source>
</evidence>
<dbReference type="PANTHER" id="PTHR43070:SF5">
    <property type="entry name" value="HOMOSERINE DEHYDROGENASE"/>
    <property type="match status" value="1"/>
</dbReference>
<feature type="domain" description="Aspartate/homoserine dehydrogenase NAD-binding" evidence="19">
    <location>
        <begin position="8"/>
        <end position="140"/>
    </location>
</feature>
<comment type="cofactor">
    <cofactor evidence="1">
        <name>a metal cation</name>
        <dbReference type="ChEBI" id="CHEBI:25213"/>
    </cofactor>
</comment>
<evidence type="ECO:0000259" key="19">
    <source>
        <dbReference type="Pfam" id="PF03447"/>
    </source>
</evidence>
<comment type="pathway">
    <text evidence="2 16">Amino-acid biosynthesis; L-threonine biosynthesis; L-threonine from L-aspartate: step 3/5.</text>
</comment>
<dbReference type="Proteomes" id="UP000070444">
    <property type="component" value="Unassembled WGS sequence"/>
</dbReference>
<dbReference type="UniPathway" id="UPA00051">
    <property type="reaction ID" value="UER00465"/>
</dbReference>
<dbReference type="STRING" id="796925.A0A137NWZ1"/>
<dbReference type="InterPro" id="IPR019811">
    <property type="entry name" value="HDH_CS"/>
</dbReference>
<dbReference type="FunFam" id="3.30.360.10:FF:000006">
    <property type="entry name" value="Bifunctional aspartokinase/homoserine dehydrogenase"/>
    <property type="match status" value="1"/>
</dbReference>
<dbReference type="PIRSF" id="PIRSF036497">
    <property type="entry name" value="HDH_short"/>
    <property type="match status" value="1"/>
</dbReference>
<dbReference type="OMA" id="IYTRCYS"/>
<evidence type="ECO:0000256" key="9">
    <source>
        <dbReference type="ARBA" id="ARBA00022857"/>
    </source>
</evidence>
<accession>A0A137NWZ1</accession>
<dbReference type="GO" id="GO:0050661">
    <property type="term" value="F:NADP binding"/>
    <property type="evidence" value="ECO:0007669"/>
    <property type="project" value="InterPro"/>
</dbReference>
<comment type="function">
    <text evidence="13">Catalyzes the conversion of L-aspartate-beta-semialdehyde (L-Asa) to L-homoserine (L-Hse), the third step in the biosynthesis of amino acids that derive from aspartate (the aspartate family of amino acids), including methioinine and threonine, the latter of which is a precursor to isoleucine; production of homoserine leads to a branch-point in the pathway as it can either be O-phosphorylated for processing to threonine, or O-acylated for processing to methionine.</text>
</comment>
<dbReference type="EC" id="1.1.1.3" evidence="5 16"/>
<evidence type="ECO:0000256" key="14">
    <source>
        <dbReference type="PIRSR" id="PIRSR036497-1"/>
    </source>
</evidence>
<evidence type="ECO:0000256" key="3">
    <source>
        <dbReference type="ARBA" id="ARBA00005062"/>
    </source>
</evidence>
<evidence type="ECO:0000256" key="13">
    <source>
        <dbReference type="ARBA" id="ARBA00059589"/>
    </source>
</evidence>
<organism evidence="20 21">
    <name type="scientific">Conidiobolus coronatus (strain ATCC 28846 / CBS 209.66 / NRRL 28638)</name>
    <name type="common">Delacroixia coronata</name>
    <dbReference type="NCBI Taxonomy" id="796925"/>
    <lineage>
        <taxon>Eukaryota</taxon>
        <taxon>Fungi</taxon>
        <taxon>Fungi incertae sedis</taxon>
        <taxon>Zoopagomycota</taxon>
        <taxon>Entomophthoromycotina</taxon>
        <taxon>Entomophthoromycetes</taxon>
        <taxon>Entomophthorales</taxon>
        <taxon>Ancylistaceae</taxon>
        <taxon>Conidiobolus</taxon>
    </lineage>
</organism>
<evidence type="ECO:0000313" key="21">
    <source>
        <dbReference type="Proteomes" id="UP000070444"/>
    </source>
</evidence>
<keyword evidence="21" id="KW-1185">Reference proteome</keyword>
<evidence type="ECO:0000256" key="15">
    <source>
        <dbReference type="PIRSR" id="PIRSR036497-2"/>
    </source>
</evidence>
<keyword evidence="11 16" id="KW-0486">Methionine biosynthesis</keyword>
<comment type="similarity">
    <text evidence="4 17">Belongs to the homoserine dehydrogenase family.</text>
</comment>
<dbReference type="InterPro" id="IPR022697">
    <property type="entry name" value="HDH_short"/>
</dbReference>
<feature type="domain" description="Homoserine dehydrogenase catalytic" evidence="18">
    <location>
        <begin position="148"/>
        <end position="349"/>
    </location>
</feature>
<dbReference type="UniPathway" id="UPA00050">
    <property type="reaction ID" value="UER00063"/>
</dbReference>
<dbReference type="GO" id="GO:0009086">
    <property type="term" value="P:methionine biosynthetic process"/>
    <property type="evidence" value="ECO:0007669"/>
    <property type="project" value="UniProtKB-KW"/>
</dbReference>
<keyword evidence="7 16" id="KW-0028">Amino-acid biosynthesis</keyword>
<dbReference type="InterPro" id="IPR005106">
    <property type="entry name" value="Asp/hSer_DH_NAD-bd"/>
</dbReference>
<dbReference type="GO" id="GO:0009090">
    <property type="term" value="P:homoserine biosynthetic process"/>
    <property type="evidence" value="ECO:0007669"/>
    <property type="project" value="EnsemblFungi"/>
</dbReference>
<name>A0A137NWZ1_CONC2</name>
<reference evidence="20 21" key="1">
    <citation type="journal article" date="2015" name="Genome Biol. Evol.">
        <title>Phylogenomic analyses indicate that early fungi evolved digesting cell walls of algal ancestors of land plants.</title>
        <authorList>
            <person name="Chang Y."/>
            <person name="Wang S."/>
            <person name="Sekimoto S."/>
            <person name="Aerts A.L."/>
            <person name="Choi C."/>
            <person name="Clum A."/>
            <person name="LaButti K.M."/>
            <person name="Lindquist E.A."/>
            <person name="Yee Ngan C."/>
            <person name="Ohm R.A."/>
            <person name="Salamov A.A."/>
            <person name="Grigoriev I.V."/>
            <person name="Spatafora J.W."/>
            <person name="Berbee M.L."/>
        </authorList>
    </citation>
    <scope>NUCLEOTIDE SEQUENCE [LARGE SCALE GENOMIC DNA]</scope>
    <source>
        <strain evidence="20 21">NRRL 28638</strain>
    </source>
</reference>
<evidence type="ECO:0000256" key="5">
    <source>
        <dbReference type="ARBA" id="ARBA00013213"/>
    </source>
</evidence>
<protein>
    <recommendedName>
        <fullName evidence="6 16">Homoserine dehydrogenase</fullName>
        <ecNumber evidence="5 16">1.1.1.3</ecNumber>
    </recommendedName>
</protein>
<feature type="binding site" evidence="15">
    <location>
        <position position="206"/>
    </location>
    <ligand>
        <name>L-homoserine</name>
        <dbReference type="ChEBI" id="CHEBI:57476"/>
    </ligand>
</feature>
<evidence type="ECO:0000256" key="16">
    <source>
        <dbReference type="RuleBase" id="RU000579"/>
    </source>
</evidence>
<dbReference type="Pfam" id="PF03447">
    <property type="entry name" value="NAD_binding_3"/>
    <property type="match status" value="1"/>
</dbReference>
<feature type="binding site" evidence="15">
    <location>
        <position position="113"/>
    </location>
    <ligand>
        <name>NADPH</name>
        <dbReference type="ChEBI" id="CHEBI:57783"/>
    </ligand>
</feature>
<dbReference type="EMBL" id="KQ964642">
    <property type="protein sequence ID" value="KXN67360.1"/>
    <property type="molecule type" value="Genomic_DNA"/>
</dbReference>
<evidence type="ECO:0000256" key="6">
    <source>
        <dbReference type="ARBA" id="ARBA00013376"/>
    </source>
</evidence>
<evidence type="ECO:0000256" key="7">
    <source>
        <dbReference type="ARBA" id="ARBA00022605"/>
    </source>
</evidence>
<evidence type="ECO:0000259" key="18">
    <source>
        <dbReference type="Pfam" id="PF00742"/>
    </source>
</evidence>
<evidence type="ECO:0000313" key="20">
    <source>
        <dbReference type="EMBL" id="KXN67360.1"/>
    </source>
</evidence>
<dbReference type="GO" id="GO:0004412">
    <property type="term" value="F:homoserine dehydrogenase activity"/>
    <property type="evidence" value="ECO:0007669"/>
    <property type="project" value="UniProtKB-EC"/>
</dbReference>
<keyword evidence="8 16" id="KW-0791">Threonine biosynthesis</keyword>
<dbReference type="InterPro" id="IPR001342">
    <property type="entry name" value="HDH_cat"/>
</dbReference>
<evidence type="ECO:0000256" key="2">
    <source>
        <dbReference type="ARBA" id="ARBA00005056"/>
    </source>
</evidence>
<evidence type="ECO:0000256" key="8">
    <source>
        <dbReference type="ARBA" id="ARBA00022697"/>
    </source>
</evidence>
<feature type="active site" description="Proton donor" evidence="14">
    <location>
        <position position="221"/>
    </location>
</feature>
<feature type="binding site" evidence="15">
    <location>
        <begin position="8"/>
        <end position="13"/>
    </location>
    <ligand>
        <name>NADP(+)</name>
        <dbReference type="ChEBI" id="CHEBI:58349"/>
    </ligand>
</feature>
<dbReference type="InterPro" id="IPR011147">
    <property type="entry name" value="Bifunc_Aspkin/hSer_DH"/>
</dbReference>
<proteinExistence type="inferred from homology"/>
<dbReference type="InterPro" id="IPR036291">
    <property type="entry name" value="NAD(P)-bd_dom_sf"/>
</dbReference>
<dbReference type="PROSITE" id="PS01042">
    <property type="entry name" value="HOMOSER_DHGENASE"/>
    <property type="match status" value="1"/>
</dbReference>
<evidence type="ECO:0000256" key="11">
    <source>
        <dbReference type="ARBA" id="ARBA00023167"/>
    </source>
</evidence>
<gene>
    <name evidence="20" type="ORF">CONCODRAFT_80201</name>
</gene>
<evidence type="ECO:0000256" key="10">
    <source>
        <dbReference type="ARBA" id="ARBA00023002"/>
    </source>
</evidence>
<evidence type="ECO:0000256" key="4">
    <source>
        <dbReference type="ARBA" id="ARBA00006753"/>
    </source>
</evidence>
<dbReference type="GO" id="GO:0009088">
    <property type="term" value="P:threonine biosynthetic process"/>
    <property type="evidence" value="ECO:0007669"/>
    <property type="project" value="UniProtKB-UniPathway"/>
</dbReference>